<dbReference type="Pfam" id="PF13480">
    <property type="entry name" value="Acetyltransf_6"/>
    <property type="match status" value="1"/>
</dbReference>
<dbReference type="InterPro" id="IPR038740">
    <property type="entry name" value="BioF2-like_GNAT_dom"/>
</dbReference>
<proteinExistence type="predicted"/>
<keyword evidence="2" id="KW-0808">Transferase</keyword>
<dbReference type="GO" id="GO:0016746">
    <property type="term" value="F:acyltransferase activity"/>
    <property type="evidence" value="ECO:0007669"/>
    <property type="project" value="UniProtKB-KW"/>
</dbReference>
<dbReference type="Proteomes" id="UP001433638">
    <property type="component" value="Unassembled WGS sequence"/>
</dbReference>
<dbReference type="SUPFAM" id="SSF55729">
    <property type="entry name" value="Acyl-CoA N-acyltransferases (Nat)"/>
    <property type="match status" value="1"/>
</dbReference>
<dbReference type="CDD" id="cd04301">
    <property type="entry name" value="NAT_SF"/>
    <property type="match status" value="1"/>
</dbReference>
<organism evidence="2 3">
    <name type="scientific">Vogesella oryzagri</name>
    <dbReference type="NCBI Taxonomy" id="3160864"/>
    <lineage>
        <taxon>Bacteria</taxon>
        <taxon>Pseudomonadati</taxon>
        <taxon>Pseudomonadota</taxon>
        <taxon>Betaproteobacteria</taxon>
        <taxon>Neisseriales</taxon>
        <taxon>Chromobacteriaceae</taxon>
        <taxon>Vogesella</taxon>
    </lineage>
</organism>
<dbReference type="RefSeq" id="WP_349590775.1">
    <property type="nucleotide sequence ID" value="NZ_JBEFLD010000011.1"/>
</dbReference>
<comment type="caution">
    <text evidence="2">The sequence shown here is derived from an EMBL/GenBank/DDBJ whole genome shotgun (WGS) entry which is preliminary data.</text>
</comment>
<gene>
    <name evidence="2" type="ORF">ABNW52_17730</name>
</gene>
<evidence type="ECO:0000313" key="2">
    <source>
        <dbReference type="EMBL" id="MEQ6292456.1"/>
    </source>
</evidence>
<protein>
    <submittedName>
        <fullName evidence="2">GNAT family N-acetyltransferase</fullName>
        <ecNumber evidence="2">2.3.1.-</ecNumber>
    </submittedName>
</protein>
<dbReference type="Gene3D" id="3.40.630.30">
    <property type="match status" value="1"/>
</dbReference>
<evidence type="ECO:0000313" key="3">
    <source>
        <dbReference type="Proteomes" id="UP001433638"/>
    </source>
</evidence>
<keyword evidence="3" id="KW-1185">Reference proteome</keyword>
<reference evidence="2" key="1">
    <citation type="submission" date="2024-06" db="EMBL/GenBank/DDBJ databases">
        <title>Genome sequence of Vogesella sp. MAHUQ-64.</title>
        <authorList>
            <person name="Huq M.A."/>
        </authorList>
    </citation>
    <scope>NUCLEOTIDE SEQUENCE</scope>
    <source>
        <strain evidence="2">MAHUQ-64</strain>
    </source>
</reference>
<dbReference type="EMBL" id="JBEFLD010000011">
    <property type="protein sequence ID" value="MEQ6292456.1"/>
    <property type="molecule type" value="Genomic_DNA"/>
</dbReference>
<dbReference type="EC" id="2.3.1.-" evidence="2"/>
<keyword evidence="2" id="KW-0012">Acyltransferase</keyword>
<feature type="domain" description="N-acetyltransferase" evidence="1">
    <location>
        <begin position="199"/>
        <end position="346"/>
    </location>
</feature>
<sequence>MIRLHQPLQLDAHASWLQLAQRHGGQHWVSNAPCQIGVCTSRHGPLPVTQLAQFSAQDSYVASPRSAWLRYPQAEARRHGSRVQALATLAASPLSGLISAARLDSALLPGNWLLSTNLQPDWQPSDLVELRDSLLAQQPEQPLLLRNVCAAANPGLPQRLTDQGWTLLPARLVYLCDPQTPALWRRSNVKRDQALLDQADLRLLGPDDIRVEQLPQLQYCFRDLFIDKHSALNPDFSSRFFRLCHEQRFLELYALELGGNVVGCIGLYARHGWLTTPMLGYDTRLPAALGLYRRLMALLLREARQRGLRLHYSAGAGSFKRHRGGEPQLEYSAVYARHLSKRQQLALATLSALLHKTATPLLQRYG</sequence>
<dbReference type="InterPro" id="IPR016181">
    <property type="entry name" value="Acyl_CoA_acyltransferase"/>
</dbReference>
<evidence type="ECO:0000259" key="1">
    <source>
        <dbReference type="PROSITE" id="PS51186"/>
    </source>
</evidence>
<dbReference type="InterPro" id="IPR000182">
    <property type="entry name" value="GNAT_dom"/>
</dbReference>
<accession>A0ABV1M8C0</accession>
<name>A0ABV1M8C0_9NEIS</name>
<dbReference type="PROSITE" id="PS51186">
    <property type="entry name" value="GNAT"/>
    <property type="match status" value="1"/>
</dbReference>